<feature type="signal peptide" evidence="1">
    <location>
        <begin position="1"/>
        <end position="20"/>
    </location>
</feature>
<evidence type="ECO:0000313" key="2">
    <source>
        <dbReference type="EMBL" id="MCP1386401.1"/>
    </source>
</evidence>
<evidence type="ECO:0000313" key="3">
    <source>
        <dbReference type="Proteomes" id="UP001204772"/>
    </source>
</evidence>
<dbReference type="EMBL" id="JAMZEL010000024">
    <property type="protein sequence ID" value="MCP1386401.1"/>
    <property type="molecule type" value="Genomic_DNA"/>
</dbReference>
<reference evidence="2 3" key="1">
    <citation type="submission" date="2022-06" db="EMBL/GenBank/DDBJ databases">
        <title>Runella sp. S5 genome sequencing.</title>
        <authorList>
            <person name="Park S."/>
        </authorList>
    </citation>
    <scope>NUCLEOTIDE SEQUENCE [LARGE SCALE GENOMIC DNA]</scope>
    <source>
        <strain evidence="2 3">S5</strain>
    </source>
</reference>
<feature type="chain" id="PRO_5045562492" evidence="1">
    <location>
        <begin position="21"/>
        <end position="279"/>
    </location>
</feature>
<dbReference type="Proteomes" id="UP001204772">
    <property type="component" value="Unassembled WGS sequence"/>
</dbReference>
<sequence>MKTKLIFSLLLLPWLLQAQSQTTTQAGKFKFRNNVDVAGSLTAQTISSQYGRIITGFAGTGIIDNNYGLDYINLISQVNAYNNYSALFAAYGINRYGSYLAFIKSRTWDGNTYNRVVNGDEIMMLESTVDVGSYLSTKARIATYVDGTPAGDFCPARIEMWTAPAGGYNTKRLTIFNDGNVAINNSANAGYKLDVNGTVRFSDNTDISGSLSVSDASTPAIPSAKVAINSTNKGFLTPRMTTGQRDLIPSPEEGLEIYNLTTHTKEFWNGTVWKTITTN</sequence>
<gene>
    <name evidence="2" type="ORF">NCI00_28420</name>
</gene>
<name>A0ABT1FX99_9BACT</name>
<accession>A0ABT1FX99</accession>
<comment type="caution">
    <text evidence="2">The sequence shown here is derived from an EMBL/GenBank/DDBJ whole genome shotgun (WGS) entry which is preliminary data.</text>
</comment>
<keyword evidence="1" id="KW-0732">Signal</keyword>
<protein>
    <submittedName>
        <fullName evidence="2">Uncharacterized protein</fullName>
    </submittedName>
</protein>
<organism evidence="2 3">
    <name type="scientific">Runella salmonicolor</name>
    <dbReference type="NCBI Taxonomy" id="2950278"/>
    <lineage>
        <taxon>Bacteria</taxon>
        <taxon>Pseudomonadati</taxon>
        <taxon>Bacteroidota</taxon>
        <taxon>Cytophagia</taxon>
        <taxon>Cytophagales</taxon>
        <taxon>Spirosomataceae</taxon>
        <taxon>Runella</taxon>
    </lineage>
</organism>
<dbReference type="RefSeq" id="WP_253533240.1">
    <property type="nucleotide sequence ID" value="NZ_JAMZEL010000024.1"/>
</dbReference>
<keyword evidence="3" id="KW-1185">Reference proteome</keyword>
<proteinExistence type="predicted"/>
<evidence type="ECO:0000256" key="1">
    <source>
        <dbReference type="SAM" id="SignalP"/>
    </source>
</evidence>